<evidence type="ECO:0000313" key="3">
    <source>
        <dbReference type="Proteomes" id="UP001356095"/>
    </source>
</evidence>
<comment type="caution">
    <text evidence="2">The sequence shown here is derived from an EMBL/GenBank/DDBJ whole genome shotgun (WGS) entry which is preliminary data.</text>
</comment>
<feature type="region of interest" description="Disordered" evidence="1">
    <location>
        <begin position="28"/>
        <end position="58"/>
    </location>
</feature>
<sequence>MTPVPNGKLAVYEVTVNGYPTKMQLTEAEARSRGLIADEPDTKPTGRRTKATKQEGDE</sequence>
<accession>A0ABU7KD68</accession>
<keyword evidence="3" id="KW-1185">Reference proteome</keyword>
<dbReference type="EMBL" id="JAUZMY010000026">
    <property type="protein sequence ID" value="MEE2040183.1"/>
    <property type="molecule type" value="Genomic_DNA"/>
</dbReference>
<gene>
    <name evidence="2" type="ORF">Q8791_23480</name>
</gene>
<proteinExistence type="predicted"/>
<dbReference type="RefSeq" id="WP_330093952.1">
    <property type="nucleotide sequence ID" value="NZ_JAUZMY010000026.1"/>
</dbReference>
<organism evidence="2 3">
    <name type="scientific">Nocardiopsis codii</name>
    <dbReference type="NCBI Taxonomy" id="3065942"/>
    <lineage>
        <taxon>Bacteria</taxon>
        <taxon>Bacillati</taxon>
        <taxon>Actinomycetota</taxon>
        <taxon>Actinomycetes</taxon>
        <taxon>Streptosporangiales</taxon>
        <taxon>Nocardiopsidaceae</taxon>
        <taxon>Nocardiopsis</taxon>
    </lineage>
</organism>
<protein>
    <submittedName>
        <fullName evidence="2">Uncharacterized protein</fullName>
    </submittedName>
</protein>
<reference evidence="2 3" key="1">
    <citation type="submission" date="2023-08" db="EMBL/GenBank/DDBJ databases">
        <authorList>
            <person name="Girao M."/>
            <person name="Carvalho M.F."/>
        </authorList>
    </citation>
    <scope>NUCLEOTIDE SEQUENCE [LARGE SCALE GENOMIC DNA]</scope>
    <source>
        <strain evidence="2 3">CT-R113</strain>
    </source>
</reference>
<evidence type="ECO:0000256" key="1">
    <source>
        <dbReference type="SAM" id="MobiDB-lite"/>
    </source>
</evidence>
<evidence type="ECO:0000313" key="2">
    <source>
        <dbReference type="EMBL" id="MEE2040183.1"/>
    </source>
</evidence>
<name>A0ABU7KD68_9ACTN</name>
<dbReference type="Proteomes" id="UP001356095">
    <property type="component" value="Unassembled WGS sequence"/>
</dbReference>